<dbReference type="OrthoDB" id="9802676at2"/>
<keyword evidence="1" id="KW-0479">Metal-binding</keyword>
<dbReference type="KEGG" id="mik:FOE78_02935"/>
<dbReference type="GO" id="GO:0016787">
    <property type="term" value="F:hydrolase activity"/>
    <property type="evidence" value="ECO:0007669"/>
    <property type="project" value="InterPro"/>
</dbReference>
<dbReference type="InterPro" id="IPR016193">
    <property type="entry name" value="Cytidine_deaminase-like"/>
</dbReference>
<keyword evidence="5" id="KW-1185">Reference proteome</keyword>
<dbReference type="PROSITE" id="PS51747">
    <property type="entry name" value="CYT_DCMP_DEAMINASES_2"/>
    <property type="match status" value="1"/>
</dbReference>
<evidence type="ECO:0000259" key="3">
    <source>
        <dbReference type="PROSITE" id="PS51747"/>
    </source>
</evidence>
<dbReference type="CDD" id="cd01285">
    <property type="entry name" value="nucleoside_deaminase"/>
    <property type="match status" value="1"/>
</dbReference>
<feature type="domain" description="CMP/dCMP-type deaminase" evidence="3">
    <location>
        <begin position="103"/>
        <end position="235"/>
    </location>
</feature>
<dbReference type="AlphaFoldDB" id="A0A516PUZ3"/>
<dbReference type="GO" id="GO:0008270">
    <property type="term" value="F:zinc ion binding"/>
    <property type="evidence" value="ECO:0007669"/>
    <property type="project" value="InterPro"/>
</dbReference>
<evidence type="ECO:0000313" key="4">
    <source>
        <dbReference type="EMBL" id="QDP95008.1"/>
    </source>
</evidence>
<gene>
    <name evidence="4" type="ORF">FOE78_02935</name>
</gene>
<evidence type="ECO:0000256" key="2">
    <source>
        <dbReference type="ARBA" id="ARBA00022833"/>
    </source>
</evidence>
<protein>
    <submittedName>
        <fullName evidence="4">Nucleoside deaminase</fullName>
    </submittedName>
</protein>
<dbReference type="InterPro" id="IPR016192">
    <property type="entry name" value="APOBEC/CMP_deaminase_Zn-bd"/>
</dbReference>
<evidence type="ECO:0000313" key="5">
    <source>
        <dbReference type="Proteomes" id="UP000319263"/>
    </source>
</evidence>
<dbReference type="Gene3D" id="3.40.140.10">
    <property type="entry name" value="Cytidine Deaminase, domain 2"/>
    <property type="match status" value="1"/>
</dbReference>
<sequence length="272" mass="28959">MSLTSKYANVRLDPRQTAERDLRIRRLGVRIPPGAPNSACGVFPALTTLCCSTVGAPRTAADWSSADLEHPVNNHDSQLVTEFSIRLPGWLRTELARLPGHIADRDDRIRIVNELAGRNIAEGTGGPFAALVVERDSGKLLSAAVNLVPEVDLALAHAEMIALSLAQAHIGSWNLGADPARAHSLVINAQPCAMCLGALIWSGIGELEFAASGADVERITGFDEGPVPPDWREQLESRGIAVHAGRSAAEALVVLQDFRARVAEGSATLYNG</sequence>
<organism evidence="4 5">
    <name type="scientific">Microlunatus elymi</name>
    <dbReference type="NCBI Taxonomy" id="2596828"/>
    <lineage>
        <taxon>Bacteria</taxon>
        <taxon>Bacillati</taxon>
        <taxon>Actinomycetota</taxon>
        <taxon>Actinomycetes</taxon>
        <taxon>Propionibacteriales</taxon>
        <taxon>Propionibacteriaceae</taxon>
        <taxon>Microlunatus</taxon>
    </lineage>
</organism>
<accession>A0A516PUZ3</accession>
<dbReference type="PROSITE" id="PS00903">
    <property type="entry name" value="CYT_DCMP_DEAMINASES_1"/>
    <property type="match status" value="1"/>
</dbReference>
<dbReference type="SUPFAM" id="SSF53927">
    <property type="entry name" value="Cytidine deaminase-like"/>
    <property type="match status" value="1"/>
</dbReference>
<name>A0A516PUZ3_9ACTN</name>
<proteinExistence type="predicted"/>
<dbReference type="EMBL" id="CP041692">
    <property type="protein sequence ID" value="QDP95008.1"/>
    <property type="molecule type" value="Genomic_DNA"/>
</dbReference>
<dbReference type="Pfam" id="PF00383">
    <property type="entry name" value="dCMP_cyt_deam_1"/>
    <property type="match status" value="1"/>
</dbReference>
<evidence type="ECO:0000256" key="1">
    <source>
        <dbReference type="ARBA" id="ARBA00022723"/>
    </source>
</evidence>
<keyword evidence="2" id="KW-0862">Zinc</keyword>
<dbReference type="Proteomes" id="UP000319263">
    <property type="component" value="Chromosome"/>
</dbReference>
<reference evidence="4 5" key="1">
    <citation type="submission" date="2019-07" db="EMBL/GenBank/DDBJ databases">
        <title>Microlunatus dokdonensis sp. nov. isolated from the rhizospheric soil of the wild plant Elymus tsukushiensis.</title>
        <authorList>
            <person name="Ghim S.-Y."/>
            <person name="Hwang Y.-J."/>
            <person name="Son J.-S."/>
            <person name="Shin J.-H."/>
        </authorList>
    </citation>
    <scope>NUCLEOTIDE SEQUENCE [LARGE SCALE GENOMIC DNA]</scope>
    <source>
        <strain evidence="4 5">KUDC0627</strain>
    </source>
</reference>
<dbReference type="InterPro" id="IPR002125">
    <property type="entry name" value="CMP_dCMP_dom"/>
</dbReference>